<accession>A0A2S2KRH0</accession>
<dbReference type="Proteomes" id="UP000245829">
    <property type="component" value="Unassembled WGS sequence"/>
</dbReference>
<gene>
    <name evidence="1" type="ORF">NZNM25_08390</name>
</gene>
<sequence>MGYAYADDFNPDILPIHLEAEDIVLRTVFDWTSSNMILFGAKLEDGAETLVLISSDGKKIKQLDLASLDNYFPIIHAQIDPSDDNIVHFLKNNKLYRYLLDKDNITELNTDENKVEFFDYYTYSEDNPSKHMIAYSVKDINNPKQLQLFSMHDSHDEESKPMVSELMSNLESDEFQLSPDGTKILFQKTLDASYGYADRRIAYLEAQDYGPHLVSDLNIRCGNYPKWYPSGELIVYHVSYCGRGAPGGVLGTISLDGNNSQILLPDNNDNPQSFAINQNGSTIVILPSTNGKSYGDIADFYLLNLLGVSERKTIFPRHGNPPDSFTPLQHERNGTPFDQMQCRNDDFVLVQKYDGSPACVKPKSINSLIFRGWADEKFRTLPIIDFQNPDRIFREVGYLGLMMFLPHIEENQTIAISLEGKSNMVLPIIQRYDVEILSEKTNTDKSFSSIFGKITKPNLQKFFEENPMNIFVKRGVLLTSLGGYQDNTGTYGPFNQFLTDNESQIAGDILTYYENKRTNGEDVHFSDFVKWPTGKINESFLQKSKLLDIAEIEENRIALNPTDTCAHISLRLLSADKLAQYHTRDKEIQFFEITDTDLKELPVLDELIRATHHLEFTTNEDAHAEISLRELVDYEFFIMEKAIGKYDDSQDDYFVKLDGNLDEKLADPKPQGFSNEFLSPQLVYDDNVYVLSHTVFWVANEHETQSISVHLRNSIDNDKKFITLTEKDMESIPKIKQAIEKIGTEFESIVAYKGLPENPDWNEYREWFGQKKTEQFNLDETYVPGFVYNDEYYDLGFPIC</sequence>
<evidence type="ECO:0000313" key="2">
    <source>
        <dbReference type="Proteomes" id="UP000245829"/>
    </source>
</evidence>
<organism evidence="1 2">
    <name type="scientific">Nitrosopumilus zosterae</name>
    <dbReference type="NCBI Taxonomy" id="718286"/>
    <lineage>
        <taxon>Archaea</taxon>
        <taxon>Nitrososphaerota</taxon>
        <taxon>Nitrososphaeria</taxon>
        <taxon>Nitrosopumilales</taxon>
        <taxon>Nitrosopumilaceae</taxon>
        <taxon>Nitrosopumilus</taxon>
    </lineage>
</organism>
<reference evidence="1 2" key="1">
    <citation type="submission" date="2018-05" db="EMBL/GenBank/DDBJ databases">
        <title>genome sequencing of Nitrosopumilus sp. NM25.</title>
        <authorList>
            <person name="Mori K."/>
            <person name="Nakagawa T."/>
        </authorList>
    </citation>
    <scope>NUCLEOTIDE SEQUENCE [LARGE SCALE GENOMIC DNA]</scope>
    <source>
        <strain evidence="1 2">NM25</strain>
    </source>
</reference>
<dbReference type="InterPro" id="IPR011042">
    <property type="entry name" value="6-blade_b-propeller_TolB-like"/>
</dbReference>
<dbReference type="AlphaFoldDB" id="A0A2S2KRH0"/>
<dbReference type="Gene3D" id="2.120.10.30">
    <property type="entry name" value="TolB, C-terminal domain"/>
    <property type="match status" value="1"/>
</dbReference>
<dbReference type="EMBL" id="BGKI01000004">
    <property type="protein sequence ID" value="GBH34048.1"/>
    <property type="molecule type" value="Genomic_DNA"/>
</dbReference>
<evidence type="ECO:0000313" key="1">
    <source>
        <dbReference type="EMBL" id="GBH34048.1"/>
    </source>
</evidence>
<protein>
    <submittedName>
        <fullName evidence="1">Uncharacterized protein</fullName>
    </submittedName>
</protein>
<keyword evidence="2" id="KW-1185">Reference proteome</keyword>
<dbReference type="SUPFAM" id="SSF69304">
    <property type="entry name" value="Tricorn protease N-terminal domain"/>
    <property type="match status" value="1"/>
</dbReference>
<name>A0A2S2KRH0_9ARCH</name>
<proteinExistence type="predicted"/>
<comment type="caution">
    <text evidence="1">The sequence shown here is derived from an EMBL/GenBank/DDBJ whole genome shotgun (WGS) entry which is preliminary data.</text>
</comment>